<dbReference type="STRING" id="1203554.HMPREF1476_00329"/>
<feature type="region of interest" description="Disordered" evidence="5">
    <location>
        <begin position="180"/>
        <end position="245"/>
    </location>
</feature>
<dbReference type="GO" id="GO:0051304">
    <property type="term" value="P:chromosome separation"/>
    <property type="evidence" value="ECO:0007669"/>
    <property type="project" value="InterPro"/>
</dbReference>
<evidence type="ECO:0000313" key="7">
    <source>
        <dbReference type="Proteomes" id="UP000014400"/>
    </source>
</evidence>
<keyword evidence="1" id="KW-0963">Cytoplasm</keyword>
<feature type="compositionally biased region" description="Polar residues" evidence="5">
    <location>
        <begin position="234"/>
        <end position="245"/>
    </location>
</feature>
<dbReference type="HOGENOM" id="CLU_045647_5_2_4"/>
<evidence type="ECO:0000256" key="1">
    <source>
        <dbReference type="ARBA" id="ARBA00022490"/>
    </source>
</evidence>
<dbReference type="SUPFAM" id="SSF46785">
    <property type="entry name" value="Winged helix' DNA-binding domain"/>
    <property type="match status" value="2"/>
</dbReference>
<protein>
    <submittedName>
        <fullName evidence="6">Segregation and condensation protein B</fullName>
    </submittedName>
</protein>
<dbReference type="InterPro" id="IPR036388">
    <property type="entry name" value="WH-like_DNA-bd_sf"/>
</dbReference>
<dbReference type="AlphaFoldDB" id="S3CKG9"/>
<feature type="compositionally biased region" description="Basic and acidic residues" evidence="5">
    <location>
        <begin position="204"/>
        <end position="225"/>
    </location>
</feature>
<dbReference type="eggNOG" id="COG1386">
    <property type="taxonomic scope" value="Bacteria"/>
</dbReference>
<dbReference type="EMBL" id="ATCF01000005">
    <property type="protein sequence ID" value="EPE01020.1"/>
    <property type="molecule type" value="Genomic_DNA"/>
</dbReference>
<organism evidence="6 7">
    <name type="scientific">Sutterella wadsworthensis HGA0223</name>
    <dbReference type="NCBI Taxonomy" id="1203554"/>
    <lineage>
        <taxon>Bacteria</taxon>
        <taxon>Pseudomonadati</taxon>
        <taxon>Pseudomonadota</taxon>
        <taxon>Betaproteobacteria</taxon>
        <taxon>Burkholderiales</taxon>
        <taxon>Sutterellaceae</taxon>
        <taxon>Sutterella</taxon>
    </lineage>
</organism>
<evidence type="ECO:0000256" key="4">
    <source>
        <dbReference type="ARBA" id="ARBA00023306"/>
    </source>
</evidence>
<dbReference type="PATRIC" id="fig|1203554.3.peg.301"/>
<dbReference type="InterPro" id="IPR005234">
    <property type="entry name" value="ScpB_csome_segregation"/>
</dbReference>
<evidence type="ECO:0000313" key="6">
    <source>
        <dbReference type="EMBL" id="EPE01020.1"/>
    </source>
</evidence>
<sequence>MAEFTTQTVLEAALLAARKPLSIREMRRLFSDELSAKTVRQELESLRVFWENRAMVLEELSDGTWRFRTAEGAMTWLARIEEERPARYSRAAMETLAIIAYRQPVTRGDIEEIRGVAVNPAILRQFEDRGWIETVGWRETPGRPALLGTTKHFLNDLGLKSLTELPSLMDSAPEEFALGINNPSNHLLDDPSDAAPTQEELNFDQDHDAQKSAGKKENTVSRTDEEASLPQAARSESSDGSDQSR</sequence>
<evidence type="ECO:0000256" key="2">
    <source>
        <dbReference type="ARBA" id="ARBA00022618"/>
    </source>
</evidence>
<keyword evidence="2" id="KW-0132">Cell division</keyword>
<dbReference type="Proteomes" id="UP000014400">
    <property type="component" value="Unassembled WGS sequence"/>
</dbReference>
<keyword evidence="4" id="KW-0131">Cell cycle</keyword>
<reference evidence="6 7" key="1">
    <citation type="submission" date="2013-04" db="EMBL/GenBank/DDBJ databases">
        <title>The Genome Sequence of Sutterella wadsworthensis HGA0223.</title>
        <authorList>
            <consortium name="The Broad Institute Genomics Platform"/>
            <person name="Earl A."/>
            <person name="Ward D."/>
            <person name="Feldgarden M."/>
            <person name="Gevers D."/>
            <person name="Schmidt T.M."/>
            <person name="Dover J."/>
            <person name="Dai D."/>
            <person name="Walker B."/>
            <person name="Young S."/>
            <person name="Zeng Q."/>
            <person name="Gargeya S."/>
            <person name="Fitzgerald M."/>
            <person name="Haas B."/>
            <person name="Abouelleil A."/>
            <person name="Allen A.W."/>
            <person name="Alvarado L."/>
            <person name="Arachchi H.M."/>
            <person name="Berlin A.M."/>
            <person name="Chapman S.B."/>
            <person name="Gainer-Dewar J."/>
            <person name="Goldberg J."/>
            <person name="Griggs A."/>
            <person name="Gujja S."/>
            <person name="Hansen M."/>
            <person name="Howarth C."/>
            <person name="Imamovic A."/>
            <person name="Ireland A."/>
            <person name="Larimer J."/>
            <person name="McCowan C."/>
            <person name="Murphy C."/>
            <person name="Pearson M."/>
            <person name="Poon T.W."/>
            <person name="Priest M."/>
            <person name="Roberts A."/>
            <person name="Saif S."/>
            <person name="Shea T."/>
            <person name="Sisk P."/>
            <person name="Sykes S."/>
            <person name="Wortman J."/>
            <person name="Nusbaum C."/>
            <person name="Birren B."/>
        </authorList>
    </citation>
    <scope>NUCLEOTIDE SEQUENCE [LARGE SCALE GENOMIC DNA]</scope>
    <source>
        <strain evidence="6 7">HGA0223</strain>
    </source>
</reference>
<keyword evidence="7" id="KW-1185">Reference proteome</keyword>
<dbReference type="GO" id="GO:0051301">
    <property type="term" value="P:cell division"/>
    <property type="evidence" value="ECO:0007669"/>
    <property type="project" value="UniProtKB-KW"/>
</dbReference>
<dbReference type="InterPro" id="IPR036390">
    <property type="entry name" value="WH_DNA-bd_sf"/>
</dbReference>
<dbReference type="RefSeq" id="WP_016473746.1">
    <property type="nucleotide sequence ID" value="NZ_KE150480.1"/>
</dbReference>
<dbReference type="PANTHER" id="PTHR34298:SF2">
    <property type="entry name" value="SEGREGATION AND CONDENSATION PROTEIN B"/>
    <property type="match status" value="1"/>
</dbReference>
<accession>S3CKG9</accession>
<evidence type="ECO:0000256" key="3">
    <source>
        <dbReference type="ARBA" id="ARBA00022829"/>
    </source>
</evidence>
<proteinExistence type="predicted"/>
<name>S3CKG9_9BURK</name>
<dbReference type="PANTHER" id="PTHR34298">
    <property type="entry name" value="SEGREGATION AND CONDENSATION PROTEIN B"/>
    <property type="match status" value="1"/>
</dbReference>
<comment type="caution">
    <text evidence="6">The sequence shown here is derived from an EMBL/GenBank/DDBJ whole genome shotgun (WGS) entry which is preliminary data.</text>
</comment>
<dbReference type="Pfam" id="PF04079">
    <property type="entry name" value="SMC_ScpB"/>
    <property type="match status" value="1"/>
</dbReference>
<keyword evidence="3" id="KW-0159">Chromosome partition</keyword>
<dbReference type="Gene3D" id="1.10.10.10">
    <property type="entry name" value="Winged helix-like DNA-binding domain superfamily/Winged helix DNA-binding domain"/>
    <property type="match status" value="2"/>
</dbReference>
<evidence type="ECO:0000256" key="5">
    <source>
        <dbReference type="SAM" id="MobiDB-lite"/>
    </source>
</evidence>
<gene>
    <name evidence="6" type="ORF">HMPREF1476_00329</name>
</gene>